<dbReference type="Pfam" id="PF09386">
    <property type="entry name" value="ParD"/>
    <property type="match status" value="1"/>
</dbReference>
<organism evidence="1 2">
    <name type="scientific">Lautropia dentalis</name>
    <dbReference type="NCBI Taxonomy" id="2490857"/>
    <lineage>
        <taxon>Bacteria</taxon>
        <taxon>Pseudomonadati</taxon>
        <taxon>Pseudomonadota</taxon>
        <taxon>Betaproteobacteria</taxon>
        <taxon>Burkholderiales</taxon>
        <taxon>Burkholderiaceae</taxon>
        <taxon>Lautropia</taxon>
    </lineage>
</organism>
<dbReference type="InterPro" id="IPR022789">
    <property type="entry name" value="ParD"/>
</dbReference>
<name>A0A426FLN4_9BURK</name>
<gene>
    <name evidence="1" type="ORF">EHV23_09545</name>
</gene>
<accession>A0A426FLN4</accession>
<sequence>MSRLTTNITEQQHESLKAMADLQGKTVERHVPERLFPGDVGADQAWQDLQTLLRRRVSNTRAGRISSRSVAQILDEEHGGAT</sequence>
<reference evidence="1 2" key="1">
    <citation type="submission" date="2018-11" db="EMBL/GenBank/DDBJ databases">
        <title>Genome sequencing of Lautropia sp. KCOM 2505 (= ChDC F240).</title>
        <authorList>
            <person name="Kook J.-K."/>
            <person name="Park S.-N."/>
            <person name="Lim Y.K."/>
        </authorList>
    </citation>
    <scope>NUCLEOTIDE SEQUENCE [LARGE SCALE GENOMIC DNA]</scope>
    <source>
        <strain evidence="1 2">KCOM 2505</strain>
    </source>
</reference>
<evidence type="ECO:0000313" key="2">
    <source>
        <dbReference type="Proteomes" id="UP000270261"/>
    </source>
</evidence>
<dbReference type="InterPro" id="IPR038296">
    <property type="entry name" value="ParD_sf"/>
</dbReference>
<dbReference type="Gene3D" id="6.10.180.10">
    <property type="entry name" value="Antitoxin ParD"/>
    <property type="match status" value="1"/>
</dbReference>
<keyword evidence="2" id="KW-1185">Reference proteome</keyword>
<dbReference type="EMBL" id="RRUE01000002">
    <property type="protein sequence ID" value="RRN43664.1"/>
    <property type="molecule type" value="Genomic_DNA"/>
</dbReference>
<dbReference type="AlphaFoldDB" id="A0A426FLN4"/>
<dbReference type="RefSeq" id="WP_125095868.1">
    <property type="nucleotide sequence ID" value="NZ_RRUE01000002.1"/>
</dbReference>
<evidence type="ECO:0000313" key="1">
    <source>
        <dbReference type="EMBL" id="RRN43664.1"/>
    </source>
</evidence>
<comment type="caution">
    <text evidence="1">The sequence shown here is derived from an EMBL/GenBank/DDBJ whole genome shotgun (WGS) entry which is preliminary data.</text>
</comment>
<dbReference type="OrthoDB" id="8549996at2"/>
<protein>
    <submittedName>
        <fullName evidence="1">Antitoxin</fullName>
    </submittedName>
</protein>
<proteinExistence type="predicted"/>
<dbReference type="Proteomes" id="UP000270261">
    <property type="component" value="Unassembled WGS sequence"/>
</dbReference>